<evidence type="ECO:0000313" key="1">
    <source>
        <dbReference type="EMBL" id="KAG6624866.1"/>
    </source>
</evidence>
<name>A0A8T1N226_CARIL</name>
<accession>A0A8T1N226</accession>
<sequence>MVGCFCSKINDVIGGIRKTSSGLWQQVIISTQRMTRHGSVNFQARWKTFYSFVVKLLRYSIF</sequence>
<dbReference type="EMBL" id="CM031824">
    <property type="protein sequence ID" value="KAG6624866.1"/>
    <property type="molecule type" value="Genomic_DNA"/>
</dbReference>
<organism evidence="1 2">
    <name type="scientific">Carya illinoinensis</name>
    <name type="common">Pecan</name>
    <dbReference type="NCBI Taxonomy" id="32201"/>
    <lineage>
        <taxon>Eukaryota</taxon>
        <taxon>Viridiplantae</taxon>
        <taxon>Streptophyta</taxon>
        <taxon>Embryophyta</taxon>
        <taxon>Tracheophyta</taxon>
        <taxon>Spermatophyta</taxon>
        <taxon>Magnoliopsida</taxon>
        <taxon>eudicotyledons</taxon>
        <taxon>Gunneridae</taxon>
        <taxon>Pentapetalae</taxon>
        <taxon>rosids</taxon>
        <taxon>fabids</taxon>
        <taxon>Fagales</taxon>
        <taxon>Juglandaceae</taxon>
        <taxon>Carya</taxon>
    </lineage>
</organism>
<dbReference type="Proteomes" id="UP000811609">
    <property type="component" value="Chromosome 16"/>
</dbReference>
<dbReference type="AlphaFoldDB" id="A0A8T1N226"/>
<reference evidence="1" key="1">
    <citation type="submission" date="2020-12" db="EMBL/GenBank/DDBJ databases">
        <title>WGS assembly of Carya illinoinensis cv. Pawnee.</title>
        <authorList>
            <person name="Platts A."/>
            <person name="Shu S."/>
            <person name="Wright S."/>
            <person name="Barry K."/>
            <person name="Edger P."/>
            <person name="Pires J.C."/>
            <person name="Schmutz J."/>
        </authorList>
    </citation>
    <scope>NUCLEOTIDE SEQUENCE</scope>
    <source>
        <tissue evidence="1">Leaf</tissue>
    </source>
</reference>
<protein>
    <submittedName>
        <fullName evidence="1">Uncharacterized protein</fullName>
    </submittedName>
</protein>
<gene>
    <name evidence="1" type="ORF">CIPAW_16G055900</name>
</gene>
<evidence type="ECO:0000313" key="2">
    <source>
        <dbReference type="Proteomes" id="UP000811609"/>
    </source>
</evidence>
<keyword evidence="2" id="KW-1185">Reference proteome</keyword>
<comment type="caution">
    <text evidence="1">The sequence shown here is derived from an EMBL/GenBank/DDBJ whole genome shotgun (WGS) entry which is preliminary data.</text>
</comment>
<proteinExistence type="predicted"/>